<evidence type="ECO:0000256" key="1">
    <source>
        <dbReference type="PROSITE-ProRule" id="PRU00047"/>
    </source>
</evidence>
<dbReference type="SUPFAM" id="SSF57756">
    <property type="entry name" value="Retrovirus zinc finger-like domains"/>
    <property type="match status" value="1"/>
</dbReference>
<accession>A0A8T0KIT5</accession>
<feature type="region of interest" description="Disordered" evidence="2">
    <location>
        <begin position="216"/>
        <end position="261"/>
    </location>
</feature>
<evidence type="ECO:0000313" key="5">
    <source>
        <dbReference type="Proteomes" id="UP000743370"/>
    </source>
</evidence>
<proteinExistence type="predicted"/>
<keyword evidence="1" id="KW-0863">Zinc-finger</keyword>
<dbReference type="InterPro" id="IPR036875">
    <property type="entry name" value="Znf_CCHC_sf"/>
</dbReference>
<evidence type="ECO:0000259" key="3">
    <source>
        <dbReference type="PROSITE" id="PS50158"/>
    </source>
</evidence>
<dbReference type="InterPro" id="IPR001878">
    <property type="entry name" value="Znf_CCHC"/>
</dbReference>
<dbReference type="GO" id="GO:0003676">
    <property type="term" value="F:nucleic acid binding"/>
    <property type="evidence" value="ECO:0007669"/>
    <property type="project" value="InterPro"/>
</dbReference>
<evidence type="ECO:0000313" key="4">
    <source>
        <dbReference type="EMBL" id="KAG2399606.1"/>
    </source>
</evidence>
<gene>
    <name evidence="4" type="ORF">HKW66_Vig0105410</name>
</gene>
<dbReference type="Proteomes" id="UP000743370">
    <property type="component" value="Unassembled WGS sequence"/>
</dbReference>
<sequence length="261" mass="28276">MTPRPPPPPPTNPDALDLMRMMESIILAMMSAEASQRQYVELMSSGKVSAVPSSSSLVVGDVKLLVMALCIKEFPASVERARVLEKTKEEMKKQNRRKPYSRPPTYGSWGSSSQQSSQSGFRRCSLCGKDGHFERDCSIDVRSGLRPVQSQQRGGDRPQTIGRVYAMSGAKEAGTLFSIPSRTLHPPPASAPFQPSLLPTPPPLTASRETIVFYSGPRRTPYPSLYMSSSSAVSTTASSTPSNEASNRSGDPRASLPLVSQ</sequence>
<feature type="domain" description="CCHC-type" evidence="3">
    <location>
        <begin position="122"/>
        <end position="137"/>
    </location>
</feature>
<keyword evidence="1" id="KW-0862">Zinc</keyword>
<dbReference type="AlphaFoldDB" id="A0A8T0KIT5"/>
<feature type="region of interest" description="Disordered" evidence="2">
    <location>
        <begin position="89"/>
        <end position="121"/>
    </location>
</feature>
<name>A0A8T0KIT5_PHAAN</name>
<feature type="region of interest" description="Disordered" evidence="2">
    <location>
        <begin position="185"/>
        <end position="204"/>
    </location>
</feature>
<comment type="caution">
    <text evidence="4">The sequence shown here is derived from an EMBL/GenBank/DDBJ whole genome shotgun (WGS) entry which is preliminary data.</text>
</comment>
<feature type="compositionally biased region" description="Low complexity" evidence="2">
    <location>
        <begin position="107"/>
        <end position="120"/>
    </location>
</feature>
<reference evidence="4 5" key="1">
    <citation type="submission" date="2020-05" db="EMBL/GenBank/DDBJ databases">
        <title>Vigna angularis (adzuki bean) Var. LongXiaoDou No. 4 denovo assembly.</title>
        <authorList>
            <person name="Xiang H."/>
        </authorList>
    </citation>
    <scope>NUCLEOTIDE SEQUENCE [LARGE SCALE GENOMIC DNA]</scope>
    <source>
        <tissue evidence="4">Leaf</tissue>
    </source>
</reference>
<dbReference type="EMBL" id="JABFOF010000004">
    <property type="protein sequence ID" value="KAG2399606.1"/>
    <property type="molecule type" value="Genomic_DNA"/>
</dbReference>
<protein>
    <recommendedName>
        <fullName evidence="3">CCHC-type domain-containing protein</fullName>
    </recommendedName>
</protein>
<organism evidence="4 5">
    <name type="scientific">Phaseolus angularis</name>
    <name type="common">Azuki bean</name>
    <name type="synonym">Vigna angularis</name>
    <dbReference type="NCBI Taxonomy" id="3914"/>
    <lineage>
        <taxon>Eukaryota</taxon>
        <taxon>Viridiplantae</taxon>
        <taxon>Streptophyta</taxon>
        <taxon>Embryophyta</taxon>
        <taxon>Tracheophyta</taxon>
        <taxon>Spermatophyta</taxon>
        <taxon>Magnoliopsida</taxon>
        <taxon>eudicotyledons</taxon>
        <taxon>Gunneridae</taxon>
        <taxon>Pentapetalae</taxon>
        <taxon>rosids</taxon>
        <taxon>fabids</taxon>
        <taxon>Fabales</taxon>
        <taxon>Fabaceae</taxon>
        <taxon>Papilionoideae</taxon>
        <taxon>50 kb inversion clade</taxon>
        <taxon>NPAAA clade</taxon>
        <taxon>indigoferoid/millettioid clade</taxon>
        <taxon>Phaseoleae</taxon>
        <taxon>Vigna</taxon>
    </lineage>
</organism>
<dbReference type="PROSITE" id="PS50158">
    <property type="entry name" value="ZF_CCHC"/>
    <property type="match status" value="1"/>
</dbReference>
<dbReference type="GO" id="GO:0008270">
    <property type="term" value="F:zinc ion binding"/>
    <property type="evidence" value="ECO:0007669"/>
    <property type="project" value="UniProtKB-KW"/>
</dbReference>
<keyword evidence="1" id="KW-0479">Metal-binding</keyword>
<evidence type="ECO:0000256" key="2">
    <source>
        <dbReference type="SAM" id="MobiDB-lite"/>
    </source>
</evidence>
<feature type="compositionally biased region" description="Low complexity" evidence="2">
    <location>
        <begin position="221"/>
        <end position="242"/>
    </location>
</feature>